<keyword evidence="3" id="KW-0732">Signal</keyword>
<dbReference type="Pfam" id="PF06280">
    <property type="entry name" value="fn3_5"/>
    <property type="match status" value="1"/>
</dbReference>
<dbReference type="Pfam" id="PF00082">
    <property type="entry name" value="Peptidase_S8"/>
    <property type="match status" value="1"/>
</dbReference>
<dbReference type="PANTHER" id="PTHR43806">
    <property type="entry name" value="PEPTIDASE S8"/>
    <property type="match status" value="1"/>
</dbReference>
<dbReference type="InterPro" id="IPR000209">
    <property type="entry name" value="Peptidase_S8/S53_dom"/>
</dbReference>
<dbReference type="Gene3D" id="2.60.40.1710">
    <property type="entry name" value="Subtilisin-like superfamily"/>
    <property type="match status" value="1"/>
</dbReference>
<dbReference type="PANTHER" id="PTHR43806:SF66">
    <property type="entry name" value="SERIN ENDOPEPTIDASE"/>
    <property type="match status" value="1"/>
</dbReference>
<dbReference type="GO" id="GO:0004252">
    <property type="term" value="F:serine-type endopeptidase activity"/>
    <property type="evidence" value="ECO:0007669"/>
    <property type="project" value="UniProtKB-UniRule"/>
</dbReference>
<evidence type="ECO:0000313" key="13">
    <source>
        <dbReference type="Proteomes" id="UP000652219"/>
    </source>
</evidence>
<dbReference type="SUPFAM" id="SSF52743">
    <property type="entry name" value="Subtilisin-like"/>
    <property type="match status" value="1"/>
</dbReference>
<evidence type="ECO:0000313" key="12">
    <source>
        <dbReference type="EMBL" id="KAF6795851.1"/>
    </source>
</evidence>
<comment type="similarity">
    <text evidence="1 7 8">Belongs to the peptidase S8 family.</text>
</comment>
<accession>A0A8H6ISQ7</accession>
<feature type="region of interest" description="Disordered" evidence="9">
    <location>
        <begin position="135"/>
        <end position="168"/>
    </location>
</feature>
<dbReference type="PROSITE" id="PS51892">
    <property type="entry name" value="SUBTILASE"/>
    <property type="match status" value="1"/>
</dbReference>
<reference evidence="12 13" key="1">
    <citation type="journal article" date="2020" name="Phytopathology">
        <title>Genome Sequence Resources of Colletotrichum truncatum, C. plurivorum, C. musicola, and C. sojae: Four Species Pathogenic to Soybean (Glycine max).</title>
        <authorList>
            <person name="Rogerio F."/>
            <person name="Boufleur T.R."/>
            <person name="Ciampi-Guillardi M."/>
            <person name="Sukno S.A."/>
            <person name="Thon M.R."/>
            <person name="Massola Junior N.S."/>
            <person name="Baroncelli R."/>
        </authorList>
    </citation>
    <scope>NUCLEOTIDE SEQUENCE [LARGE SCALE GENOMIC DNA]</scope>
    <source>
        <strain evidence="12 13">LFN0009</strain>
    </source>
</reference>
<dbReference type="InterPro" id="IPR023827">
    <property type="entry name" value="Peptidase_S8_Asp-AS"/>
</dbReference>
<dbReference type="InterPro" id="IPR034187">
    <property type="entry name" value="Peptidases_S8_5"/>
</dbReference>
<dbReference type="GO" id="GO:0006508">
    <property type="term" value="P:proteolysis"/>
    <property type="evidence" value="ECO:0007669"/>
    <property type="project" value="UniProtKB-KW"/>
</dbReference>
<feature type="active site" description="Charge relay system" evidence="6 7">
    <location>
        <position position="246"/>
    </location>
</feature>
<dbReference type="Gene3D" id="3.40.50.200">
    <property type="entry name" value="Peptidase S8/S53 domain"/>
    <property type="match status" value="2"/>
</dbReference>
<dbReference type="InterPro" id="IPR036852">
    <property type="entry name" value="Peptidase_S8/S53_dom_sf"/>
</dbReference>
<keyword evidence="4 7" id="KW-0378">Hydrolase</keyword>
<evidence type="ECO:0000256" key="3">
    <source>
        <dbReference type="ARBA" id="ARBA00022729"/>
    </source>
</evidence>
<protein>
    <submittedName>
        <fullName evidence="12">Subtilisin-like serine protease pr1c</fullName>
    </submittedName>
</protein>
<feature type="domain" description="C5a peptidase/Subtilisin-like protease SBT2-like Fn3-like" evidence="11">
    <location>
        <begin position="658"/>
        <end position="775"/>
    </location>
</feature>
<dbReference type="InterPro" id="IPR022398">
    <property type="entry name" value="Peptidase_S8_His-AS"/>
</dbReference>
<evidence type="ECO:0000259" key="10">
    <source>
        <dbReference type="Pfam" id="PF00082"/>
    </source>
</evidence>
<evidence type="ECO:0000256" key="8">
    <source>
        <dbReference type="RuleBase" id="RU003355"/>
    </source>
</evidence>
<dbReference type="PRINTS" id="PR00723">
    <property type="entry name" value="SUBTILISIN"/>
</dbReference>
<dbReference type="Proteomes" id="UP000652219">
    <property type="component" value="Unassembled WGS sequence"/>
</dbReference>
<dbReference type="AlphaFoldDB" id="A0A8H6ISQ7"/>
<dbReference type="PROSITE" id="PS00138">
    <property type="entry name" value="SUBTILASE_SER"/>
    <property type="match status" value="1"/>
</dbReference>
<feature type="active site" description="Charge relay system" evidence="6 7">
    <location>
        <position position="195"/>
    </location>
</feature>
<dbReference type="InterPro" id="IPR050131">
    <property type="entry name" value="Peptidase_S8_subtilisin-like"/>
</dbReference>
<dbReference type="PROSITE" id="PS00137">
    <property type="entry name" value="SUBTILASE_HIS"/>
    <property type="match status" value="1"/>
</dbReference>
<feature type="region of interest" description="Disordered" evidence="9">
    <location>
        <begin position="808"/>
        <end position="829"/>
    </location>
</feature>
<dbReference type="InterPro" id="IPR023828">
    <property type="entry name" value="Peptidase_S8_Ser-AS"/>
</dbReference>
<keyword evidence="5 7" id="KW-0720">Serine protease</keyword>
<evidence type="ECO:0000256" key="1">
    <source>
        <dbReference type="ARBA" id="ARBA00011073"/>
    </source>
</evidence>
<dbReference type="InterPro" id="IPR015500">
    <property type="entry name" value="Peptidase_S8_subtilisin-rel"/>
</dbReference>
<keyword evidence="2 7" id="KW-0645">Protease</keyword>
<evidence type="ECO:0000256" key="5">
    <source>
        <dbReference type="ARBA" id="ARBA00022825"/>
    </source>
</evidence>
<dbReference type="EMBL" id="WIGN01000383">
    <property type="protein sequence ID" value="KAF6795851.1"/>
    <property type="molecule type" value="Genomic_DNA"/>
</dbReference>
<evidence type="ECO:0000256" key="4">
    <source>
        <dbReference type="ARBA" id="ARBA00022801"/>
    </source>
</evidence>
<evidence type="ECO:0000259" key="11">
    <source>
        <dbReference type="Pfam" id="PF06280"/>
    </source>
</evidence>
<evidence type="ECO:0000256" key="2">
    <source>
        <dbReference type="ARBA" id="ARBA00022670"/>
    </source>
</evidence>
<dbReference type="CDD" id="cd07489">
    <property type="entry name" value="Peptidases_S8_5"/>
    <property type="match status" value="1"/>
</dbReference>
<feature type="active site" description="Charge relay system" evidence="6 7">
    <location>
        <position position="581"/>
    </location>
</feature>
<feature type="domain" description="Peptidase S8/S53" evidence="10">
    <location>
        <begin position="186"/>
        <end position="616"/>
    </location>
</feature>
<evidence type="ECO:0000256" key="6">
    <source>
        <dbReference type="PIRSR" id="PIRSR615500-1"/>
    </source>
</evidence>
<dbReference type="InterPro" id="IPR010435">
    <property type="entry name" value="C5a/SBT2-like_Fn3"/>
</dbReference>
<proteinExistence type="inferred from homology"/>
<keyword evidence="13" id="KW-1185">Reference proteome</keyword>
<comment type="caution">
    <text evidence="12">The sequence shown here is derived from an EMBL/GenBank/DDBJ whole genome shotgun (WGS) entry which is preliminary data.</text>
</comment>
<evidence type="ECO:0000256" key="7">
    <source>
        <dbReference type="PROSITE-ProRule" id="PRU01240"/>
    </source>
</evidence>
<evidence type="ECO:0000256" key="9">
    <source>
        <dbReference type="SAM" id="MobiDB-lite"/>
    </source>
</evidence>
<dbReference type="GO" id="GO:0016020">
    <property type="term" value="C:membrane"/>
    <property type="evidence" value="ECO:0007669"/>
    <property type="project" value="InterPro"/>
</dbReference>
<sequence length="932" mass="98959">MRVSHAIITALLGANAATAKPLHPRIFAHAPAATPLRRAESDDNQPADAARSEALPGAYIVEFADDADTPASFIESLKADGVDADARMELSYRFFKGVSFQVKNSSVAHHDGLLRRQIGGSSRVKNVWPVRTVKLDLPKDNGPPTQAPASRVKRQDGVAGNSTKDTTFSPHVMTQVDKLREQGITGKGIRVGIVDSGVDWSHPALGGCFGPGCLVEGGWDFTGDDFLPGVRPVRPDADPMDDCVGHGTHCAGTIAAQLEGNEYGFTGAAPGVKLLAYRAWGCSATSTTEILMAALSRAYEDGADIISYSNGDPAGWAWDVTAVLVSRIVDAGVPVIVSEGNDGGTGLFFASTPATGRGITGSGAVTNSLFPTFLRAGTFAVDAKPNSTSSADTEFGYLAGFPELTGDLSLQLWAGDACSALPEDTPDLSNKIALIEFPDSRATGCYPNDQGDNIAAKGGHYILYYTNDNTQTCSRTMRDDRFVYSDGIQGVASVPPYQSEQWLSLLAEGRTVTVAVPNANNTKTRLENLENNSSGSYMGSFSSWGPTWELDASPQVASPGANILSTYPVAIGAYRVMTGTSMSAPLTAGVYALLAEAHGTKDPKRLLSFVSSTAKQLDWYDDKTAHPDILAPVPQQGAGMIQAFDAARTTAELSVASISFNDTDNFVGNHTVSIKNTGSADLVFEVSHRKAVTMYTFIEGSDRLMVGSFPNPIVEEWAELQFSSDKITVPAGGSADLVITCNPPTNVNATRLPVYSGYVILTSATDAPLLNVPYLGVVGSMRDTPVLTASQAYLAEYNGVVQPNRTYIIPRPDPANPPRPDRGDQSATPNALIQPTVGTASLQVDVLSLSGGEKNLGSLAGWPLEFVTRLEQRAFFNGLLADGTVLEPGAYKMKVSALRIFGDREKEEDWDVYETVPFIVRYESSGNGTSTA</sequence>
<organism evidence="12 13">
    <name type="scientific">Colletotrichum sojae</name>
    <dbReference type="NCBI Taxonomy" id="2175907"/>
    <lineage>
        <taxon>Eukaryota</taxon>
        <taxon>Fungi</taxon>
        <taxon>Dikarya</taxon>
        <taxon>Ascomycota</taxon>
        <taxon>Pezizomycotina</taxon>
        <taxon>Sordariomycetes</taxon>
        <taxon>Hypocreomycetidae</taxon>
        <taxon>Glomerellales</taxon>
        <taxon>Glomerellaceae</taxon>
        <taxon>Colletotrichum</taxon>
        <taxon>Colletotrichum orchidearum species complex</taxon>
    </lineage>
</organism>
<gene>
    <name evidence="12" type="ORF">CSOJ01_13348</name>
</gene>
<name>A0A8H6ISQ7_9PEZI</name>
<dbReference type="PROSITE" id="PS00136">
    <property type="entry name" value="SUBTILASE_ASP"/>
    <property type="match status" value="1"/>
</dbReference>